<feature type="transmembrane region" description="Helical" evidence="5">
    <location>
        <begin position="50"/>
        <end position="68"/>
    </location>
</feature>
<accession>A0A916WPU0</accession>
<keyword evidence="8" id="KW-1185">Reference proteome</keyword>
<evidence type="ECO:0000313" key="8">
    <source>
        <dbReference type="Proteomes" id="UP000636793"/>
    </source>
</evidence>
<dbReference type="SUPFAM" id="SSF52833">
    <property type="entry name" value="Thioredoxin-like"/>
    <property type="match status" value="1"/>
</dbReference>
<feature type="transmembrane region" description="Helical" evidence="5">
    <location>
        <begin position="119"/>
        <end position="135"/>
    </location>
</feature>
<proteinExistence type="predicted"/>
<dbReference type="EMBL" id="BMHI01000001">
    <property type="protein sequence ID" value="GGB18245.1"/>
    <property type="molecule type" value="Genomic_DNA"/>
</dbReference>
<dbReference type="GO" id="GO:0016020">
    <property type="term" value="C:membrane"/>
    <property type="evidence" value="ECO:0007669"/>
    <property type="project" value="UniProtKB-SubCell"/>
</dbReference>
<feature type="domain" description="Methylamine utilisation protein MauE" evidence="6">
    <location>
        <begin position="3"/>
        <end position="134"/>
    </location>
</feature>
<dbReference type="InterPro" id="IPR009908">
    <property type="entry name" value="Methylamine_util_MauE"/>
</dbReference>
<dbReference type="Gene3D" id="3.40.30.10">
    <property type="entry name" value="Glutaredoxin"/>
    <property type="match status" value="1"/>
</dbReference>
<reference evidence="7" key="2">
    <citation type="submission" date="2020-09" db="EMBL/GenBank/DDBJ databases">
        <authorList>
            <person name="Sun Q."/>
            <person name="Zhou Y."/>
        </authorList>
    </citation>
    <scope>NUCLEOTIDE SEQUENCE</scope>
    <source>
        <strain evidence="7">CGMCC 1.15085</strain>
    </source>
</reference>
<dbReference type="Pfam" id="PF07291">
    <property type="entry name" value="MauE"/>
    <property type="match status" value="1"/>
</dbReference>
<evidence type="ECO:0000256" key="5">
    <source>
        <dbReference type="SAM" id="Phobius"/>
    </source>
</evidence>
<evidence type="ECO:0000256" key="1">
    <source>
        <dbReference type="ARBA" id="ARBA00004141"/>
    </source>
</evidence>
<keyword evidence="3 5" id="KW-1133">Transmembrane helix</keyword>
<dbReference type="Proteomes" id="UP000636793">
    <property type="component" value="Unassembled WGS sequence"/>
</dbReference>
<evidence type="ECO:0000256" key="3">
    <source>
        <dbReference type="ARBA" id="ARBA00022989"/>
    </source>
</evidence>
<sequence>MTDWIGALCTWLIGAVLVSSGVLKLGTEKTFQVTLSQFGLPQWTWRDERFARVFPWCEIALGLAVVLLPAPVHLLPAVAILALFVAFLVLVVQVRRRPTPVSCNCFGGLGDDTVGARTVIRNAVLVVLALAAVLLHRSPASVAADRLAGWCYPIPAVLAAAVAGSLVVWRSVAARRKRDRLIRTLTVQDVDGNELPITEFQDPPTFLVFFAPRCGACHALVDDFRWWPHLLKDGYDLQPVFLGTPEDFAGLQKFAPLAPHAWYADGELATVVGITGTPGAAMIDAEHPLGGQGTAGYGAIRNLVLRPDWQEVAAAMSVDTEIAEPTADVKRL</sequence>
<organism evidence="7 8">
    <name type="scientific">Flexivirga endophytica</name>
    <dbReference type="NCBI Taxonomy" id="1849103"/>
    <lineage>
        <taxon>Bacteria</taxon>
        <taxon>Bacillati</taxon>
        <taxon>Actinomycetota</taxon>
        <taxon>Actinomycetes</taxon>
        <taxon>Micrococcales</taxon>
        <taxon>Dermacoccaceae</taxon>
        <taxon>Flexivirga</taxon>
    </lineage>
</organism>
<comment type="subcellular location">
    <subcellularLocation>
        <location evidence="1">Membrane</location>
        <topology evidence="1">Multi-pass membrane protein</topology>
    </subcellularLocation>
</comment>
<evidence type="ECO:0000313" key="7">
    <source>
        <dbReference type="EMBL" id="GGB18245.1"/>
    </source>
</evidence>
<gene>
    <name evidence="7" type="ORF">GCM10011492_05100</name>
</gene>
<keyword evidence="4 5" id="KW-0472">Membrane</keyword>
<protein>
    <recommendedName>
        <fullName evidence="6">Methylamine utilisation protein MauE domain-containing protein</fullName>
    </recommendedName>
</protein>
<evidence type="ECO:0000256" key="4">
    <source>
        <dbReference type="ARBA" id="ARBA00023136"/>
    </source>
</evidence>
<dbReference type="RefSeq" id="WP_188835373.1">
    <property type="nucleotide sequence ID" value="NZ_BMHI01000001.1"/>
</dbReference>
<dbReference type="GO" id="GO:0030416">
    <property type="term" value="P:methylamine metabolic process"/>
    <property type="evidence" value="ECO:0007669"/>
    <property type="project" value="InterPro"/>
</dbReference>
<dbReference type="InterPro" id="IPR036249">
    <property type="entry name" value="Thioredoxin-like_sf"/>
</dbReference>
<evidence type="ECO:0000259" key="6">
    <source>
        <dbReference type="Pfam" id="PF07291"/>
    </source>
</evidence>
<feature type="transmembrane region" description="Helical" evidence="5">
    <location>
        <begin position="74"/>
        <end position="92"/>
    </location>
</feature>
<feature type="transmembrane region" description="Helical" evidence="5">
    <location>
        <begin position="147"/>
        <end position="169"/>
    </location>
</feature>
<name>A0A916WPU0_9MICO</name>
<dbReference type="AlphaFoldDB" id="A0A916WPU0"/>
<evidence type="ECO:0000256" key="2">
    <source>
        <dbReference type="ARBA" id="ARBA00022692"/>
    </source>
</evidence>
<reference evidence="7" key="1">
    <citation type="journal article" date="2014" name="Int. J. Syst. Evol. Microbiol.">
        <title>Complete genome sequence of Corynebacterium casei LMG S-19264T (=DSM 44701T), isolated from a smear-ripened cheese.</title>
        <authorList>
            <consortium name="US DOE Joint Genome Institute (JGI-PGF)"/>
            <person name="Walter F."/>
            <person name="Albersmeier A."/>
            <person name="Kalinowski J."/>
            <person name="Ruckert C."/>
        </authorList>
    </citation>
    <scope>NUCLEOTIDE SEQUENCE</scope>
    <source>
        <strain evidence="7">CGMCC 1.15085</strain>
    </source>
</reference>
<comment type="caution">
    <text evidence="7">The sequence shown here is derived from an EMBL/GenBank/DDBJ whole genome shotgun (WGS) entry which is preliminary data.</text>
</comment>
<keyword evidence="2 5" id="KW-0812">Transmembrane</keyword>